<protein>
    <submittedName>
        <fullName evidence="1">DUF309 domain-containing protein</fullName>
    </submittedName>
    <submittedName>
        <fullName evidence="2">DUF309 family protein family protein</fullName>
    </submittedName>
</protein>
<evidence type="ECO:0000313" key="3">
    <source>
        <dbReference type="Proteomes" id="UP000272781"/>
    </source>
</evidence>
<gene>
    <name evidence="1" type="ORF">C6V80_02420</name>
    <name evidence="2" type="ORF">EDC58_0944</name>
</gene>
<dbReference type="AlphaFoldDB" id="A0AAJ4UXT7"/>
<dbReference type="Gene3D" id="1.10.3450.10">
    <property type="entry name" value="TTHA0068-like"/>
    <property type="match status" value="1"/>
</dbReference>
<dbReference type="Pfam" id="PF03745">
    <property type="entry name" value="DUF309"/>
    <property type="match status" value="1"/>
</dbReference>
<dbReference type="RefSeq" id="WP_123352349.1">
    <property type="nucleotide sequence ID" value="NZ_CP027432.2"/>
</dbReference>
<dbReference type="Proteomes" id="UP000272781">
    <property type="component" value="Unassembled WGS sequence"/>
</dbReference>
<dbReference type="InterPro" id="IPR005500">
    <property type="entry name" value="DUF309"/>
</dbReference>
<dbReference type="InterPro" id="IPR023203">
    <property type="entry name" value="TTHA0068_sf"/>
</dbReference>
<dbReference type="Proteomes" id="UP000298805">
    <property type="component" value="Chromosome"/>
</dbReference>
<evidence type="ECO:0000313" key="4">
    <source>
        <dbReference type="Proteomes" id="UP000298805"/>
    </source>
</evidence>
<reference evidence="1" key="3">
    <citation type="submission" date="2019-06" db="EMBL/GenBank/DDBJ databases">
        <title>A comparative analysis of the Nautiliaceae.</title>
        <authorList>
            <person name="Grosche A."/>
            <person name="Smedile F."/>
            <person name="Vetriani C."/>
        </authorList>
    </citation>
    <scope>NUCLEOTIDE SEQUENCE</scope>
    <source>
        <strain evidence="1">TB6</strain>
    </source>
</reference>
<accession>A0AAJ4UXT7</accession>
<sequence>MKLFEEFKELILRGEYYEAHEVLEEYWHTIRKTNHPFKNAYRGFINAAVAMELKKRGRDNYKKVWATYEKYKYLYVQKPEFVELMEFLDSKRPF</sequence>
<organism evidence="2 3">
    <name type="scientific">Caminibacter pacificus</name>
    <dbReference type="NCBI Taxonomy" id="1424653"/>
    <lineage>
        <taxon>Bacteria</taxon>
        <taxon>Pseudomonadati</taxon>
        <taxon>Campylobacterota</taxon>
        <taxon>Epsilonproteobacteria</taxon>
        <taxon>Nautiliales</taxon>
        <taxon>Nautiliaceae</taxon>
        <taxon>Caminibacter</taxon>
    </lineage>
</organism>
<reference evidence="2 3" key="2">
    <citation type="submission" date="2018-11" db="EMBL/GenBank/DDBJ databases">
        <title>Genomic Encyclopedia of Type Strains, Phase IV (KMG-IV): sequencing the most valuable type-strain genomes for metagenomic binning, comparative biology and taxonomic classification.</title>
        <authorList>
            <person name="Goeker M."/>
        </authorList>
    </citation>
    <scope>NUCLEOTIDE SEQUENCE [LARGE SCALE GENOMIC DNA]</scope>
    <source>
        <strain evidence="2 3">DSM 27783</strain>
    </source>
</reference>
<reference evidence="4" key="1">
    <citation type="submission" date="2018-03" db="EMBL/GenBank/DDBJ databases">
        <title>A comparative analysis of the Nautiliaceae.</title>
        <authorList>
            <person name="Grosche A."/>
            <person name="Smedile F."/>
            <person name="Vetriani C."/>
        </authorList>
    </citation>
    <scope>NUCLEOTIDE SEQUENCE [LARGE SCALE GENOMIC DNA]</scope>
    <source>
        <strain evidence="4">TB6</strain>
    </source>
</reference>
<keyword evidence="4" id="KW-1185">Reference proteome</keyword>
<name>A0AAJ4UXT7_9BACT</name>
<evidence type="ECO:0000313" key="2">
    <source>
        <dbReference type="EMBL" id="ROR39964.1"/>
    </source>
</evidence>
<evidence type="ECO:0000313" key="1">
    <source>
        <dbReference type="EMBL" id="QCI27858.1"/>
    </source>
</evidence>
<dbReference type="SUPFAM" id="SSF140663">
    <property type="entry name" value="TTHA0068-like"/>
    <property type="match status" value="1"/>
</dbReference>
<proteinExistence type="predicted"/>
<dbReference type="EMBL" id="CP027432">
    <property type="protein sequence ID" value="QCI27858.1"/>
    <property type="molecule type" value="Genomic_DNA"/>
</dbReference>
<dbReference type="EMBL" id="RJVK01000002">
    <property type="protein sequence ID" value="ROR39964.1"/>
    <property type="molecule type" value="Genomic_DNA"/>
</dbReference>